<dbReference type="RefSeq" id="WP_143559566.1">
    <property type="nucleotide sequence ID" value="NZ_NBBI01000001.1"/>
</dbReference>
<accession>A0A245ZVE2</accession>
<sequence>MRGVVEQLHETEGVYGWALDPAEPQRVVSVELWAGTLRLAQTHTGLDRPDVCSTIDVACRPGFRFDDDAVSAITDAAARGYTGDLSVRVAGAGRLGLQVPPLTLEMVRKEATFQRNDETRLRATLEQHRDAASPKANNIQAGGPDLRIGYLEGAWTSRTGRTWLVGWMIDDGVADRSVVVVDTARCPAGIAFSVAPRADLAAGAKAFVAVMLSEWQLDPDLPPQIVLADGSGLHLESIRNRPLSDAAAILPVIRDTLGRSTGKHRAAMLALFADNRLSIEAQPVAERVQVDEAAVLPGFGVFVNGWALSPSKQPVSFGLEVGDQVIDADVPSQGRFNRPDLAGIFPNVDQALQTAGYVSLFRYPFDPAGLDRLALTIGWSDGTSSTATIPPFAVRLLGKTAPIESLSRFYRAVEQEDFFPDLAYHAARAVQAHARELVQHHGHPSRAAILLAVPSTAADIFLLFDRVNSHAAALSEGWGIAFIARSDDHRGLVLTLFAQLQRSSTRPCSLFFTLTAAPTSDAIDAVAKTLSAERIGWIASHVSLTKAGWQAFADETESLALFEIEDPAGGPSPVPDLDAFVADLSQWRRISGAAVPQIGGIRLPPQHGSAPVIKGAASLLHPSPVTPFTRKINEAIRRVHG</sequence>
<protein>
    <submittedName>
        <fullName evidence="1">Uncharacterized protein</fullName>
    </submittedName>
</protein>
<dbReference type="OrthoDB" id="7900964at2"/>
<keyword evidence="2" id="KW-1185">Reference proteome</keyword>
<name>A0A245ZVE2_9SPHN</name>
<dbReference type="AlphaFoldDB" id="A0A245ZVE2"/>
<reference evidence="1 2" key="1">
    <citation type="submission" date="2017-03" db="EMBL/GenBank/DDBJ databases">
        <title>Genome sequence of Sphingomonas dokdonensis DSM 21029.</title>
        <authorList>
            <person name="Poehlein A."/>
            <person name="Wuebbeler J.H."/>
            <person name="Steinbuechel A."/>
            <person name="Daniel R."/>
        </authorList>
    </citation>
    <scope>NUCLEOTIDE SEQUENCE [LARGE SCALE GENOMIC DNA]</scope>
    <source>
        <strain evidence="1 2">DSM 21029</strain>
    </source>
</reference>
<dbReference type="Proteomes" id="UP000197290">
    <property type="component" value="Unassembled WGS sequence"/>
</dbReference>
<gene>
    <name evidence="1" type="ORF">SPDO_05820</name>
</gene>
<evidence type="ECO:0000313" key="2">
    <source>
        <dbReference type="Proteomes" id="UP000197290"/>
    </source>
</evidence>
<organism evidence="1 2">
    <name type="scientific">Sphingomonas dokdonensis</name>
    <dbReference type="NCBI Taxonomy" id="344880"/>
    <lineage>
        <taxon>Bacteria</taxon>
        <taxon>Pseudomonadati</taxon>
        <taxon>Pseudomonadota</taxon>
        <taxon>Alphaproteobacteria</taxon>
        <taxon>Sphingomonadales</taxon>
        <taxon>Sphingomonadaceae</taxon>
        <taxon>Sphingomonas</taxon>
    </lineage>
</organism>
<proteinExistence type="predicted"/>
<dbReference type="EMBL" id="NBBI01000001">
    <property type="protein sequence ID" value="OWK33698.1"/>
    <property type="molecule type" value="Genomic_DNA"/>
</dbReference>
<evidence type="ECO:0000313" key="1">
    <source>
        <dbReference type="EMBL" id="OWK33698.1"/>
    </source>
</evidence>
<comment type="caution">
    <text evidence="1">The sequence shown here is derived from an EMBL/GenBank/DDBJ whole genome shotgun (WGS) entry which is preliminary data.</text>
</comment>